<dbReference type="HOGENOM" id="CLU_1183937_0_0_6"/>
<dbReference type="eggNOG" id="ENOG5031EMZ">
    <property type="taxonomic scope" value="Bacteria"/>
</dbReference>
<accession>G3IRC6</accession>
<keyword evidence="3" id="KW-1185">Reference proteome</keyword>
<reference evidence="2 3" key="1">
    <citation type="submission" date="2011-06" db="EMBL/GenBank/DDBJ databases">
        <title>Genomic sequence of Methylobacter tundripaludum SV96.</title>
        <authorList>
            <consortium name="US DOE Joint Genome Institute"/>
            <person name="Lucas S."/>
            <person name="Han J."/>
            <person name="Lapidus A."/>
            <person name="Cheng J.-F."/>
            <person name="Goodwin L."/>
            <person name="Pitluck S."/>
            <person name="Held B."/>
            <person name="Detter J.C."/>
            <person name="Han C."/>
            <person name="Tapia R."/>
            <person name="Land M."/>
            <person name="Hauser L."/>
            <person name="Kyrpides N."/>
            <person name="Ivanova N."/>
            <person name="Ovchinnikova G."/>
            <person name="Pagani I."/>
            <person name="Klotz M.G."/>
            <person name="Dispirito A.A."/>
            <person name="Murrell J.C."/>
            <person name="Dunfield P."/>
            <person name="Kalyuzhnaya M.G."/>
            <person name="Svenning M."/>
            <person name="Trotsenko Y.A."/>
            <person name="Stein L.Y."/>
            <person name="Woyke T."/>
        </authorList>
    </citation>
    <scope>NUCLEOTIDE SEQUENCE [LARGE SCALE GENOMIC DNA]</scope>
    <source>
        <strain evidence="3">ATCC BAA-1195 / DSM 17260 / SV96</strain>
    </source>
</reference>
<dbReference type="AlphaFoldDB" id="G3IRC6"/>
<feature type="transmembrane region" description="Helical" evidence="1">
    <location>
        <begin position="33"/>
        <end position="54"/>
    </location>
</feature>
<proteinExistence type="predicted"/>
<dbReference type="RefSeq" id="WP_006890112.1">
    <property type="nucleotide sequence ID" value="NZ_JH109152.1"/>
</dbReference>
<dbReference type="Proteomes" id="UP000004664">
    <property type="component" value="Unassembled WGS sequence"/>
</dbReference>
<dbReference type="STRING" id="697282.Mettu_0938"/>
<gene>
    <name evidence="2" type="ORF">Mettu_0938</name>
</gene>
<dbReference type="EMBL" id="JH109152">
    <property type="protein sequence ID" value="EGW22137.1"/>
    <property type="molecule type" value="Genomic_DNA"/>
</dbReference>
<keyword evidence="1" id="KW-1133">Transmembrane helix</keyword>
<evidence type="ECO:0000313" key="3">
    <source>
        <dbReference type="Proteomes" id="UP000004664"/>
    </source>
</evidence>
<keyword evidence="1" id="KW-0812">Transmembrane</keyword>
<evidence type="ECO:0000313" key="2">
    <source>
        <dbReference type="EMBL" id="EGW22137.1"/>
    </source>
</evidence>
<protein>
    <submittedName>
        <fullName evidence="2">Uncharacterized protein</fullName>
    </submittedName>
</protein>
<dbReference type="OrthoDB" id="6904817at2"/>
<evidence type="ECO:0000256" key="1">
    <source>
        <dbReference type="SAM" id="Phobius"/>
    </source>
</evidence>
<organism evidence="2 3">
    <name type="scientific">Methylobacter tundripaludum (strain ATCC BAA-1195 / DSM 17260 / SV96)</name>
    <dbReference type="NCBI Taxonomy" id="697282"/>
    <lineage>
        <taxon>Bacteria</taxon>
        <taxon>Pseudomonadati</taxon>
        <taxon>Pseudomonadota</taxon>
        <taxon>Gammaproteobacteria</taxon>
        <taxon>Methylococcales</taxon>
        <taxon>Methylococcaceae</taxon>
        <taxon>Methylobacter</taxon>
    </lineage>
</organism>
<sequence length="234" mass="24512">MSSLVECKSCKHQVDRSAKTCPNCGAANPGVKAWTGCLVVFILIAAVGSLVGIIKDNNTVTTDGSPTQPKSETAKPIKKENLGMGFTTTEFISAYKNAAKEMNLTINPNNLTVNDSDNGEEQITNAALSNNLALIITANKISGDVTDIIFIGTGDGTLKSGANVLEGILSAVIATNPKLSKADRGSVINSLGFGSKRGQLGGTAIRNGIKYTLTQTETMGTWLTISSTKDEQIE</sequence>
<name>G3IRC6_METTV</name>
<keyword evidence="1" id="KW-0472">Membrane</keyword>